<dbReference type="GO" id="GO:0003677">
    <property type="term" value="F:DNA binding"/>
    <property type="evidence" value="ECO:0007669"/>
    <property type="project" value="InterPro"/>
</dbReference>
<organism evidence="7 8">
    <name type="scientific">Xanthocytophaga flava</name>
    <dbReference type="NCBI Taxonomy" id="3048013"/>
    <lineage>
        <taxon>Bacteria</taxon>
        <taxon>Pseudomonadati</taxon>
        <taxon>Bacteroidota</taxon>
        <taxon>Cytophagia</taxon>
        <taxon>Cytophagales</taxon>
        <taxon>Rhodocytophagaceae</taxon>
        <taxon>Xanthocytophaga</taxon>
    </lineage>
</organism>
<dbReference type="AlphaFoldDB" id="A0AAE3QV62"/>
<dbReference type="Gene3D" id="1.10.1740.10">
    <property type="match status" value="1"/>
</dbReference>
<dbReference type="InterPro" id="IPR013324">
    <property type="entry name" value="RNA_pol_sigma_r3/r4-like"/>
</dbReference>
<protein>
    <submittedName>
        <fullName evidence="7">RNA polymerase sigma-70 factor</fullName>
    </submittedName>
</protein>
<dbReference type="Proteomes" id="UP001241110">
    <property type="component" value="Unassembled WGS sequence"/>
</dbReference>
<dbReference type="NCBIfam" id="TIGR02937">
    <property type="entry name" value="sigma70-ECF"/>
    <property type="match status" value="1"/>
</dbReference>
<dbReference type="Pfam" id="PF08281">
    <property type="entry name" value="Sigma70_r4_2"/>
    <property type="match status" value="1"/>
</dbReference>
<feature type="domain" description="RNA polymerase sigma-70 region 2" evidence="5">
    <location>
        <begin position="24"/>
        <end position="87"/>
    </location>
</feature>
<evidence type="ECO:0000259" key="6">
    <source>
        <dbReference type="Pfam" id="PF08281"/>
    </source>
</evidence>
<dbReference type="GO" id="GO:0006352">
    <property type="term" value="P:DNA-templated transcription initiation"/>
    <property type="evidence" value="ECO:0007669"/>
    <property type="project" value="InterPro"/>
</dbReference>
<dbReference type="SUPFAM" id="SSF88946">
    <property type="entry name" value="Sigma2 domain of RNA polymerase sigma factors"/>
    <property type="match status" value="1"/>
</dbReference>
<evidence type="ECO:0000256" key="3">
    <source>
        <dbReference type="ARBA" id="ARBA00023082"/>
    </source>
</evidence>
<dbReference type="InterPro" id="IPR039425">
    <property type="entry name" value="RNA_pol_sigma-70-like"/>
</dbReference>
<dbReference type="InterPro" id="IPR007627">
    <property type="entry name" value="RNA_pol_sigma70_r2"/>
</dbReference>
<evidence type="ECO:0000256" key="4">
    <source>
        <dbReference type="ARBA" id="ARBA00023163"/>
    </source>
</evidence>
<dbReference type="PANTHER" id="PTHR43133">
    <property type="entry name" value="RNA POLYMERASE ECF-TYPE SIGMA FACTO"/>
    <property type="match status" value="1"/>
</dbReference>
<feature type="domain" description="RNA polymerase sigma factor 70 region 4 type 2" evidence="6">
    <location>
        <begin position="121"/>
        <end position="173"/>
    </location>
</feature>
<dbReference type="NCBIfam" id="TIGR02985">
    <property type="entry name" value="Sig70_bacteroi1"/>
    <property type="match status" value="1"/>
</dbReference>
<comment type="similarity">
    <text evidence="1">Belongs to the sigma-70 factor family. ECF subfamily.</text>
</comment>
<evidence type="ECO:0000259" key="5">
    <source>
        <dbReference type="Pfam" id="PF04542"/>
    </source>
</evidence>
<dbReference type="SUPFAM" id="SSF88659">
    <property type="entry name" value="Sigma3 and sigma4 domains of RNA polymerase sigma factors"/>
    <property type="match status" value="1"/>
</dbReference>
<evidence type="ECO:0000313" key="8">
    <source>
        <dbReference type="Proteomes" id="UP001241110"/>
    </source>
</evidence>
<dbReference type="EMBL" id="JASJOS010000011">
    <property type="protein sequence ID" value="MDJ1483384.1"/>
    <property type="molecule type" value="Genomic_DNA"/>
</dbReference>
<evidence type="ECO:0000256" key="1">
    <source>
        <dbReference type="ARBA" id="ARBA00010641"/>
    </source>
</evidence>
<evidence type="ECO:0000313" key="7">
    <source>
        <dbReference type="EMBL" id="MDJ1483384.1"/>
    </source>
</evidence>
<dbReference type="PANTHER" id="PTHR43133:SF46">
    <property type="entry name" value="RNA POLYMERASE SIGMA-70 FACTOR ECF SUBFAMILY"/>
    <property type="match status" value="1"/>
</dbReference>
<keyword evidence="3" id="KW-0731">Sigma factor</keyword>
<name>A0AAE3QV62_9BACT</name>
<comment type="caution">
    <text evidence="7">The sequence shown here is derived from an EMBL/GenBank/DDBJ whole genome shotgun (WGS) entry which is preliminary data.</text>
</comment>
<dbReference type="InterPro" id="IPR014327">
    <property type="entry name" value="RNA_pol_sigma70_bacteroid"/>
</dbReference>
<dbReference type="InterPro" id="IPR013249">
    <property type="entry name" value="RNA_pol_sigma70_r4_t2"/>
</dbReference>
<dbReference type="InterPro" id="IPR036388">
    <property type="entry name" value="WH-like_DNA-bd_sf"/>
</dbReference>
<keyword evidence="2" id="KW-0805">Transcription regulation</keyword>
<dbReference type="InterPro" id="IPR014284">
    <property type="entry name" value="RNA_pol_sigma-70_dom"/>
</dbReference>
<proteinExistence type="inferred from homology"/>
<sequence>MRNFTDAYLLEKLCQNDTTAFEEIYRRYSSKVYRIAYKKLYSKEIAEELVQDLFTKLWLKRHELHITGSIESYLAIAILNAVTTHIRACLVREKYASQIQWDHYLQETNTEDIVCVNELEEALQRAISSMPEKSKEVFLLSRYESQSANQIAEHLNISHKTVEYHMGKALKYLRVYLRDFVTLIIFWFTF</sequence>
<gene>
    <name evidence="7" type="ORF">QNI16_22990</name>
</gene>
<dbReference type="Pfam" id="PF04542">
    <property type="entry name" value="Sigma70_r2"/>
    <property type="match status" value="1"/>
</dbReference>
<dbReference type="CDD" id="cd06171">
    <property type="entry name" value="Sigma70_r4"/>
    <property type="match status" value="1"/>
</dbReference>
<evidence type="ECO:0000256" key="2">
    <source>
        <dbReference type="ARBA" id="ARBA00023015"/>
    </source>
</evidence>
<dbReference type="Gene3D" id="1.10.10.10">
    <property type="entry name" value="Winged helix-like DNA-binding domain superfamily/Winged helix DNA-binding domain"/>
    <property type="match status" value="1"/>
</dbReference>
<accession>A0AAE3QV62</accession>
<keyword evidence="4" id="KW-0804">Transcription</keyword>
<dbReference type="RefSeq" id="WP_313983159.1">
    <property type="nucleotide sequence ID" value="NZ_JASJOS010000011.1"/>
</dbReference>
<dbReference type="GO" id="GO:0016987">
    <property type="term" value="F:sigma factor activity"/>
    <property type="evidence" value="ECO:0007669"/>
    <property type="project" value="UniProtKB-KW"/>
</dbReference>
<reference evidence="7" key="1">
    <citation type="submission" date="2023-05" db="EMBL/GenBank/DDBJ databases">
        <authorList>
            <person name="Zhang X."/>
        </authorList>
    </citation>
    <scope>NUCLEOTIDE SEQUENCE</scope>
    <source>
        <strain evidence="7">YF14B1</strain>
    </source>
</reference>
<dbReference type="InterPro" id="IPR013325">
    <property type="entry name" value="RNA_pol_sigma_r2"/>
</dbReference>